<feature type="repeat" description="PPR" evidence="3">
    <location>
        <begin position="377"/>
        <end position="412"/>
    </location>
</feature>
<dbReference type="PANTHER" id="PTHR47926:SF436">
    <property type="entry name" value="PENTATRICOPEPTIDE REPEAT-CONTAINING PROTEIN ELI1, CHLOROPLASTIC-LIKE ISOFORM X2"/>
    <property type="match status" value="1"/>
</dbReference>
<keyword evidence="5" id="KW-1185">Reference proteome</keyword>
<accession>A0AAD8NVQ1</accession>
<dbReference type="Proteomes" id="UP001229421">
    <property type="component" value="Unassembled WGS sequence"/>
</dbReference>
<dbReference type="EMBL" id="JAUHHV010000005">
    <property type="protein sequence ID" value="KAK1422747.1"/>
    <property type="molecule type" value="Genomic_DNA"/>
</dbReference>
<evidence type="ECO:0000256" key="1">
    <source>
        <dbReference type="ARBA" id="ARBA00006643"/>
    </source>
</evidence>
<name>A0AAD8NVQ1_TARER</name>
<evidence type="ECO:0000313" key="5">
    <source>
        <dbReference type="Proteomes" id="UP001229421"/>
    </source>
</evidence>
<gene>
    <name evidence="4" type="ORF">QVD17_18033</name>
</gene>
<evidence type="ECO:0000256" key="3">
    <source>
        <dbReference type="PROSITE-ProRule" id="PRU00708"/>
    </source>
</evidence>
<proteinExistence type="inferred from homology"/>
<feature type="repeat" description="PPR" evidence="3">
    <location>
        <begin position="148"/>
        <end position="178"/>
    </location>
</feature>
<dbReference type="FunFam" id="1.25.40.10:FF:000470">
    <property type="entry name" value="Pentatricopeptide repeat-containing protein At5g66520"/>
    <property type="match status" value="1"/>
</dbReference>
<comment type="similarity">
    <text evidence="1">Belongs to the PPR family. PCMP-H subfamily.</text>
</comment>
<dbReference type="PROSITE" id="PS51375">
    <property type="entry name" value="PPR"/>
    <property type="match status" value="6"/>
</dbReference>
<dbReference type="InterPro" id="IPR002885">
    <property type="entry name" value="PPR_rpt"/>
</dbReference>
<dbReference type="InterPro" id="IPR046848">
    <property type="entry name" value="E_motif"/>
</dbReference>
<feature type="repeat" description="PPR" evidence="3">
    <location>
        <begin position="77"/>
        <end position="112"/>
    </location>
</feature>
<reference evidence="4" key="1">
    <citation type="journal article" date="2023" name="bioRxiv">
        <title>Improved chromosome-level genome assembly for marigold (Tagetes erecta).</title>
        <authorList>
            <person name="Jiang F."/>
            <person name="Yuan L."/>
            <person name="Wang S."/>
            <person name="Wang H."/>
            <person name="Xu D."/>
            <person name="Wang A."/>
            <person name="Fan W."/>
        </authorList>
    </citation>
    <scope>NUCLEOTIDE SEQUENCE</scope>
    <source>
        <strain evidence="4">WSJ</strain>
        <tissue evidence="4">Leaf</tissue>
    </source>
</reference>
<dbReference type="FunFam" id="1.25.40.10:FF:000348">
    <property type="entry name" value="Pentatricopeptide repeat-containing protein chloroplastic"/>
    <property type="match status" value="1"/>
</dbReference>
<evidence type="ECO:0008006" key="6">
    <source>
        <dbReference type="Google" id="ProtNLM"/>
    </source>
</evidence>
<dbReference type="GO" id="GO:0009451">
    <property type="term" value="P:RNA modification"/>
    <property type="evidence" value="ECO:0007669"/>
    <property type="project" value="InterPro"/>
</dbReference>
<feature type="repeat" description="PPR" evidence="3">
    <location>
        <begin position="179"/>
        <end position="213"/>
    </location>
</feature>
<dbReference type="Pfam" id="PF20431">
    <property type="entry name" value="E_motif"/>
    <property type="match status" value="1"/>
</dbReference>
<dbReference type="Pfam" id="PF13041">
    <property type="entry name" value="PPR_2"/>
    <property type="match status" value="4"/>
</dbReference>
<evidence type="ECO:0000256" key="2">
    <source>
        <dbReference type="ARBA" id="ARBA00022737"/>
    </source>
</evidence>
<keyword evidence="2" id="KW-0677">Repeat</keyword>
<dbReference type="InterPro" id="IPR011990">
    <property type="entry name" value="TPR-like_helical_dom_sf"/>
</dbReference>
<dbReference type="Pfam" id="PF01535">
    <property type="entry name" value="PPR"/>
    <property type="match status" value="2"/>
</dbReference>
<protein>
    <recommendedName>
        <fullName evidence="6">Pentatricopeptide repeat-containing protein</fullName>
    </recommendedName>
</protein>
<organism evidence="4 5">
    <name type="scientific">Tagetes erecta</name>
    <name type="common">African marigold</name>
    <dbReference type="NCBI Taxonomy" id="13708"/>
    <lineage>
        <taxon>Eukaryota</taxon>
        <taxon>Viridiplantae</taxon>
        <taxon>Streptophyta</taxon>
        <taxon>Embryophyta</taxon>
        <taxon>Tracheophyta</taxon>
        <taxon>Spermatophyta</taxon>
        <taxon>Magnoliopsida</taxon>
        <taxon>eudicotyledons</taxon>
        <taxon>Gunneridae</taxon>
        <taxon>Pentapetalae</taxon>
        <taxon>asterids</taxon>
        <taxon>campanulids</taxon>
        <taxon>Asterales</taxon>
        <taxon>Asteraceae</taxon>
        <taxon>Asteroideae</taxon>
        <taxon>Heliantheae alliance</taxon>
        <taxon>Tageteae</taxon>
        <taxon>Tagetes</taxon>
    </lineage>
</organism>
<feature type="repeat" description="PPR" evidence="3">
    <location>
        <begin position="241"/>
        <end position="275"/>
    </location>
</feature>
<sequence>MSSTFFTSPSPSILQFTETTTTISGINQTHAHMLKTGLIHNPYNSSRLISSITSLSPPLPHNLHYAHSIFTHLHNPNSFSYNTLIRAYANSHTPVTSISLFIDMLVDDHVVPDKFTYTFVLKGCSVARSVNVGKQVHGRVVKVGVDDDVYVCNTLIHMYAKGGCFDVARKLLDEMPERDVVSWNAILSAYVDAGMMGLAREVFDEMPERNVESGNFMISGYVKDGLVVEARRVFDEMSVKDVVSWNGIITGYTRSGRFDEAFRLFEDMLKVGMVPDDYTLVNVLSSCASVSCLSQGEWIHAYIDRNKIDVSGFLATALVDMYSKCGCIEKAIDIFSKTSNKDISTWNSMISGFGLHGYGESALETFYELLVDGFKPNDVTFVSVLSACSRCGLLDEGYKIFDLMLHDYGIKPTIEHYGCMVDLLGRFGLLDEAEKLAKQVPVKESQVVWESLLGACRNHNDVEMAERVSKRLLELDPRDSAGYVQLSNVHASEGRFNDAGELRRKMKAQGVSKDPGCSMIEVDGVVHEFLAGEGMIL</sequence>
<dbReference type="AlphaFoldDB" id="A0AAD8NVQ1"/>
<dbReference type="NCBIfam" id="TIGR00756">
    <property type="entry name" value="PPR"/>
    <property type="match status" value="6"/>
</dbReference>
<feature type="repeat" description="PPR" evidence="3">
    <location>
        <begin position="342"/>
        <end position="376"/>
    </location>
</feature>
<comment type="caution">
    <text evidence="4">The sequence shown here is derived from an EMBL/GenBank/DDBJ whole genome shotgun (WGS) entry which is preliminary data.</text>
</comment>
<dbReference type="GO" id="GO:0003729">
    <property type="term" value="F:mRNA binding"/>
    <property type="evidence" value="ECO:0007669"/>
    <property type="project" value="UniProtKB-ARBA"/>
</dbReference>
<dbReference type="InterPro" id="IPR046960">
    <property type="entry name" value="PPR_At4g14850-like_plant"/>
</dbReference>
<dbReference type="PANTHER" id="PTHR47926">
    <property type="entry name" value="PENTATRICOPEPTIDE REPEAT-CONTAINING PROTEIN"/>
    <property type="match status" value="1"/>
</dbReference>
<dbReference type="FunFam" id="1.25.40.10:FF:000690">
    <property type="entry name" value="Pentatricopeptide repeat-containing protein"/>
    <property type="match status" value="1"/>
</dbReference>
<dbReference type="Gene3D" id="1.25.40.10">
    <property type="entry name" value="Tetratricopeptide repeat domain"/>
    <property type="match status" value="4"/>
</dbReference>
<evidence type="ECO:0000313" key="4">
    <source>
        <dbReference type="EMBL" id="KAK1422747.1"/>
    </source>
</evidence>
<dbReference type="SUPFAM" id="SSF48452">
    <property type="entry name" value="TPR-like"/>
    <property type="match status" value="2"/>
</dbReference>